<comment type="caution">
    <text evidence="2">The sequence shown here is derived from an EMBL/GenBank/DDBJ whole genome shotgun (WGS) entry which is preliminary data.</text>
</comment>
<evidence type="ECO:0000313" key="2">
    <source>
        <dbReference type="EMBL" id="MBK7424948.1"/>
    </source>
</evidence>
<dbReference type="InterPro" id="IPR026353">
    <property type="entry name" value="Hypoxan-DNA_Glyclase"/>
</dbReference>
<keyword evidence="2" id="KW-0326">Glycosidase</keyword>
<dbReference type="InterPro" id="IPR036895">
    <property type="entry name" value="Uracil-DNA_glycosylase-like_sf"/>
</dbReference>
<dbReference type="SMART" id="SM00986">
    <property type="entry name" value="UDG"/>
    <property type="match status" value="1"/>
</dbReference>
<evidence type="ECO:0000313" key="3">
    <source>
        <dbReference type="Proteomes" id="UP000886602"/>
    </source>
</evidence>
<accession>A0A9D7FFD9</accession>
<feature type="domain" description="Uracil-DNA glycosylase-like" evidence="1">
    <location>
        <begin position="12"/>
        <end position="161"/>
    </location>
</feature>
<dbReference type="EC" id="3.2.2.15" evidence="2"/>
<proteinExistence type="predicted"/>
<sequence>MNPDAGLLVGLPPILDARVETLILGSFPSPASLAARQYYAHRQNQFWRLLGVLLGEPLVDLDYAEKQRVLLNHRIGIWDVYRCCTRQGALDSAIQAADPNDFSRLVTRTPCLWRVCFNGKTSGKFERWFRQQGYDTCILPSSSPAFTLSFERKVELWRESGLNHPAGR</sequence>
<evidence type="ECO:0000259" key="1">
    <source>
        <dbReference type="SMART" id="SM00986"/>
    </source>
</evidence>
<reference evidence="2" key="1">
    <citation type="submission" date="2020-10" db="EMBL/GenBank/DDBJ databases">
        <title>Connecting structure to function with the recovery of over 1000 high-quality activated sludge metagenome-assembled genomes encoding full-length rRNA genes using long-read sequencing.</title>
        <authorList>
            <person name="Singleton C.M."/>
            <person name="Petriglieri F."/>
            <person name="Kristensen J.M."/>
            <person name="Kirkegaard R.H."/>
            <person name="Michaelsen T.Y."/>
            <person name="Andersen M.H."/>
            <person name="Karst S.M."/>
            <person name="Dueholm M.S."/>
            <person name="Nielsen P.H."/>
            <person name="Albertsen M."/>
        </authorList>
    </citation>
    <scope>NUCLEOTIDE SEQUENCE</scope>
    <source>
        <strain evidence="2">EsbW_18-Q3-R4-48_MAXAC.044</strain>
    </source>
</reference>
<gene>
    <name evidence="2" type="ORF">IPJ48_18750</name>
</gene>
<dbReference type="SUPFAM" id="SSF52141">
    <property type="entry name" value="Uracil-DNA glycosylase-like"/>
    <property type="match status" value="1"/>
</dbReference>
<organism evidence="2 3">
    <name type="scientific">Candidatus Propionivibrio dominans</name>
    <dbReference type="NCBI Taxonomy" id="2954373"/>
    <lineage>
        <taxon>Bacteria</taxon>
        <taxon>Pseudomonadati</taxon>
        <taxon>Pseudomonadota</taxon>
        <taxon>Betaproteobacteria</taxon>
        <taxon>Rhodocyclales</taxon>
        <taxon>Rhodocyclaceae</taxon>
        <taxon>Propionivibrio</taxon>
    </lineage>
</organism>
<dbReference type="AlphaFoldDB" id="A0A9D7FFD9"/>
<dbReference type="SMART" id="SM00987">
    <property type="entry name" value="UreE_C"/>
    <property type="match status" value="1"/>
</dbReference>
<dbReference type="GO" id="GO:0033958">
    <property type="term" value="F:DNA-deoxyinosine glycosylase activity"/>
    <property type="evidence" value="ECO:0007669"/>
    <property type="project" value="UniProtKB-EC"/>
</dbReference>
<dbReference type="NCBIfam" id="TIGR04274">
    <property type="entry name" value="hypoxanDNAglyco"/>
    <property type="match status" value="1"/>
</dbReference>
<dbReference type="Proteomes" id="UP000886602">
    <property type="component" value="Unassembled WGS sequence"/>
</dbReference>
<name>A0A9D7FFD9_9RHOO</name>
<dbReference type="EMBL" id="JADJNC010000060">
    <property type="protein sequence ID" value="MBK7424948.1"/>
    <property type="molecule type" value="Genomic_DNA"/>
</dbReference>
<keyword evidence="2" id="KW-0378">Hydrolase</keyword>
<dbReference type="CDD" id="cd10032">
    <property type="entry name" value="UDG-F6_HDG"/>
    <property type="match status" value="1"/>
</dbReference>
<dbReference type="InterPro" id="IPR005122">
    <property type="entry name" value="Uracil-DNA_glycosylase-like"/>
</dbReference>
<dbReference type="Pfam" id="PF03167">
    <property type="entry name" value="UDG"/>
    <property type="match status" value="1"/>
</dbReference>
<protein>
    <submittedName>
        <fullName evidence="2">DNA-deoxyinosine glycosylase</fullName>
        <ecNumber evidence="2">3.2.2.15</ecNumber>
    </submittedName>
</protein>
<dbReference type="Gene3D" id="3.40.470.10">
    <property type="entry name" value="Uracil-DNA glycosylase-like domain"/>
    <property type="match status" value="1"/>
</dbReference>